<keyword evidence="3" id="KW-1185">Reference proteome</keyword>
<reference evidence="3" key="1">
    <citation type="submission" date="2016-10" db="EMBL/GenBank/DDBJ databases">
        <authorList>
            <person name="Varghese N."/>
            <person name="Submissions S."/>
        </authorList>
    </citation>
    <scope>NUCLEOTIDE SEQUENCE [LARGE SCALE GENOMIC DNA]</scope>
    <source>
        <strain evidence="3">DSM 21368</strain>
    </source>
</reference>
<keyword evidence="1" id="KW-0472">Membrane</keyword>
<evidence type="ECO:0000256" key="1">
    <source>
        <dbReference type="SAM" id="Phobius"/>
    </source>
</evidence>
<protein>
    <submittedName>
        <fullName evidence="2">Uncharacterized protein</fullName>
    </submittedName>
</protein>
<dbReference type="AlphaFoldDB" id="A0A1H5GAU4"/>
<proteinExistence type="predicted"/>
<keyword evidence="1" id="KW-1133">Transmembrane helix</keyword>
<gene>
    <name evidence="2" type="ORF">SAMN04488554_1589</name>
</gene>
<feature type="transmembrane region" description="Helical" evidence="1">
    <location>
        <begin position="101"/>
        <end position="120"/>
    </location>
</feature>
<dbReference type="Proteomes" id="UP000199220">
    <property type="component" value="Unassembled WGS sequence"/>
</dbReference>
<evidence type="ECO:0000313" key="2">
    <source>
        <dbReference type="EMBL" id="SEE12614.1"/>
    </source>
</evidence>
<dbReference type="RefSeq" id="WP_089772428.1">
    <property type="nucleotide sequence ID" value="NZ_FNTX01000001.1"/>
</dbReference>
<sequence>MSSERSGGRDRRAGRVPGMLGVVIRSRWLVTALAILSACAGVAGLVVRLTSPDGFAIFTLDLADLRTAAFVFGVVALNGSMDHSTPGPGVGPPKGWQRGTFLLSVLGGSLGLVLLVVYLVG</sequence>
<organism evidence="2 3">
    <name type="scientific">Ruania alba</name>
    <dbReference type="NCBI Taxonomy" id="648782"/>
    <lineage>
        <taxon>Bacteria</taxon>
        <taxon>Bacillati</taxon>
        <taxon>Actinomycetota</taxon>
        <taxon>Actinomycetes</taxon>
        <taxon>Micrococcales</taxon>
        <taxon>Ruaniaceae</taxon>
        <taxon>Ruania</taxon>
    </lineage>
</organism>
<dbReference type="STRING" id="648782.SAMN04488554_1589"/>
<feature type="transmembrane region" description="Helical" evidence="1">
    <location>
        <begin position="28"/>
        <end position="50"/>
    </location>
</feature>
<name>A0A1H5GAU4_9MICO</name>
<accession>A0A1H5GAU4</accession>
<dbReference type="EMBL" id="FNTX01000001">
    <property type="protein sequence ID" value="SEE12614.1"/>
    <property type="molecule type" value="Genomic_DNA"/>
</dbReference>
<evidence type="ECO:0000313" key="3">
    <source>
        <dbReference type="Proteomes" id="UP000199220"/>
    </source>
</evidence>
<keyword evidence="1" id="KW-0812">Transmembrane</keyword>